<proteinExistence type="predicted"/>
<keyword evidence="1" id="KW-0489">Methyltransferase</keyword>
<organism evidence="1 2">
    <name type="scientific">Aureispira anguillae</name>
    <dbReference type="NCBI Taxonomy" id="2864201"/>
    <lineage>
        <taxon>Bacteria</taxon>
        <taxon>Pseudomonadati</taxon>
        <taxon>Bacteroidota</taxon>
        <taxon>Saprospiria</taxon>
        <taxon>Saprospirales</taxon>
        <taxon>Saprospiraceae</taxon>
        <taxon>Aureispira</taxon>
    </lineage>
</organism>
<protein>
    <submittedName>
        <fullName evidence="1">Class I SAM-dependent methyltransferase</fullName>
    </submittedName>
</protein>
<dbReference type="GO" id="GO:0008168">
    <property type="term" value="F:methyltransferase activity"/>
    <property type="evidence" value="ECO:0007669"/>
    <property type="project" value="UniProtKB-KW"/>
</dbReference>
<gene>
    <name evidence="1" type="ORF">AsAng_0013500</name>
</gene>
<dbReference type="RefSeq" id="WP_264791929.1">
    <property type="nucleotide sequence ID" value="NZ_AP026867.1"/>
</dbReference>
<dbReference type="GO" id="GO:0032259">
    <property type="term" value="P:methylation"/>
    <property type="evidence" value="ECO:0007669"/>
    <property type="project" value="UniProtKB-KW"/>
</dbReference>
<dbReference type="EMBL" id="AP026867">
    <property type="protein sequence ID" value="BDS10641.1"/>
    <property type="molecule type" value="Genomic_DNA"/>
</dbReference>
<accession>A0A916DQC1</accession>
<name>A0A916DQC1_9BACT</name>
<sequence>MKHIRNLYEQLGVDNYYKDYGNQYKNPHLAQIQELILRNATQLDYSAILDFCGGGGEVSLIIQQLGYDQITGSDPYTHQLYKKNLNQDCHTWSFDDVIKGKLIGNYSSIICSFAMHLCPEEKLYPLVIQLFQHSNNLIILTPHKRPILEQLNGVELRFVDYALTEKGKKVFLKHYTYRFN</sequence>
<evidence type="ECO:0000313" key="1">
    <source>
        <dbReference type="EMBL" id="BDS10641.1"/>
    </source>
</evidence>
<dbReference type="Gene3D" id="3.40.50.150">
    <property type="entry name" value="Vaccinia Virus protein VP39"/>
    <property type="match status" value="1"/>
</dbReference>
<keyword evidence="1" id="KW-0808">Transferase</keyword>
<evidence type="ECO:0000313" key="2">
    <source>
        <dbReference type="Proteomes" id="UP001060919"/>
    </source>
</evidence>
<reference evidence="1" key="1">
    <citation type="submission" date="2022-09" db="EMBL/GenBank/DDBJ databases">
        <title>Aureispira anguillicida sp. nov., isolated from Leptocephalus of Japanese eel Anguilla japonica.</title>
        <authorList>
            <person name="Yuasa K."/>
            <person name="Mekata T."/>
            <person name="Ikunari K."/>
        </authorList>
    </citation>
    <scope>NUCLEOTIDE SEQUENCE</scope>
    <source>
        <strain evidence="1">EL160426</strain>
    </source>
</reference>
<dbReference type="InterPro" id="IPR029063">
    <property type="entry name" value="SAM-dependent_MTases_sf"/>
</dbReference>
<keyword evidence="2" id="KW-1185">Reference proteome</keyword>
<dbReference type="Proteomes" id="UP001060919">
    <property type="component" value="Chromosome"/>
</dbReference>
<dbReference type="SUPFAM" id="SSF53335">
    <property type="entry name" value="S-adenosyl-L-methionine-dependent methyltransferases"/>
    <property type="match status" value="1"/>
</dbReference>
<dbReference type="KEGG" id="aup:AsAng_0013500"/>
<dbReference type="AlphaFoldDB" id="A0A916DQC1"/>